<dbReference type="PANTHER" id="PTHR43646">
    <property type="entry name" value="GLYCOSYLTRANSFERASE"/>
    <property type="match status" value="1"/>
</dbReference>
<organism evidence="8 9">
    <name type="scientific">SAR92 clade bacterium H455</name>
    <dbReference type="NCBI Taxonomy" id="2974818"/>
    <lineage>
        <taxon>Bacteria</taxon>
        <taxon>Pseudomonadati</taxon>
        <taxon>Pseudomonadota</taxon>
        <taxon>Gammaproteobacteria</taxon>
        <taxon>Cellvibrionales</taxon>
        <taxon>Porticoccaceae</taxon>
        <taxon>SAR92 clade</taxon>
    </lineage>
</organism>
<keyword evidence="5 6" id="KW-0472">Membrane</keyword>
<dbReference type="InterPro" id="IPR029044">
    <property type="entry name" value="Nucleotide-diphossugar_trans"/>
</dbReference>
<evidence type="ECO:0000256" key="3">
    <source>
        <dbReference type="ARBA" id="ARBA00022676"/>
    </source>
</evidence>
<dbReference type="PANTHER" id="PTHR43646:SF2">
    <property type="entry name" value="GLYCOSYLTRANSFERASE 2-LIKE DOMAIN-CONTAINING PROTEIN"/>
    <property type="match status" value="1"/>
</dbReference>
<accession>A0ABY5TSZ0</accession>
<keyword evidence="9" id="KW-1185">Reference proteome</keyword>
<protein>
    <submittedName>
        <fullName evidence="8">Glycosyltransferase</fullName>
        <ecNumber evidence="8">2.4.-.-</ecNumber>
    </submittedName>
</protein>
<keyword evidence="3 8" id="KW-0328">Glycosyltransferase</keyword>
<dbReference type="Gene3D" id="3.90.550.10">
    <property type="entry name" value="Spore Coat Polysaccharide Biosynthesis Protein SpsA, Chain A"/>
    <property type="match status" value="1"/>
</dbReference>
<keyword evidence="6" id="KW-1133">Transmembrane helix</keyword>
<evidence type="ECO:0000256" key="1">
    <source>
        <dbReference type="ARBA" id="ARBA00004236"/>
    </source>
</evidence>
<comment type="subcellular location">
    <subcellularLocation>
        <location evidence="1">Cell membrane</location>
    </subcellularLocation>
</comment>
<feature type="transmembrane region" description="Helical" evidence="6">
    <location>
        <begin position="249"/>
        <end position="268"/>
    </location>
</feature>
<evidence type="ECO:0000256" key="6">
    <source>
        <dbReference type="SAM" id="Phobius"/>
    </source>
</evidence>
<evidence type="ECO:0000256" key="5">
    <source>
        <dbReference type="ARBA" id="ARBA00023136"/>
    </source>
</evidence>
<keyword evidence="4 8" id="KW-0808">Transferase</keyword>
<reference evidence="8" key="1">
    <citation type="submission" date="2022-08" db="EMBL/GenBank/DDBJ databases">
        <title>Catabolic pathway analysis in culturable SAR92 clade bacteria reveals their overlooked roles in DMSP degradation in coastal seas.</title>
        <authorList>
            <person name="He X."/>
            <person name="Zhang X."/>
            <person name="Zhang Y."/>
        </authorList>
    </citation>
    <scope>NUCLEOTIDE SEQUENCE</scope>
    <source>
        <strain evidence="8">H455</strain>
    </source>
</reference>
<evidence type="ECO:0000313" key="9">
    <source>
        <dbReference type="Proteomes" id="UP001059934"/>
    </source>
</evidence>
<gene>
    <name evidence="8" type="ORF">NYF23_03330</name>
</gene>
<evidence type="ECO:0000256" key="4">
    <source>
        <dbReference type="ARBA" id="ARBA00022679"/>
    </source>
</evidence>
<name>A0ABY5TSZ0_9GAMM</name>
<dbReference type="InterPro" id="IPR001173">
    <property type="entry name" value="Glyco_trans_2-like"/>
</dbReference>
<keyword evidence="2" id="KW-1003">Cell membrane</keyword>
<dbReference type="Pfam" id="PF00535">
    <property type="entry name" value="Glycos_transf_2"/>
    <property type="match status" value="1"/>
</dbReference>
<dbReference type="EC" id="2.4.-.-" evidence="8"/>
<evidence type="ECO:0000313" key="8">
    <source>
        <dbReference type="EMBL" id="UVW35651.1"/>
    </source>
</evidence>
<keyword evidence="6" id="KW-0812">Transmembrane</keyword>
<feature type="transmembrane region" description="Helical" evidence="6">
    <location>
        <begin position="274"/>
        <end position="293"/>
    </location>
</feature>
<dbReference type="GO" id="GO:0016757">
    <property type="term" value="F:glycosyltransferase activity"/>
    <property type="evidence" value="ECO:0007669"/>
    <property type="project" value="UniProtKB-KW"/>
</dbReference>
<dbReference type="SUPFAM" id="SSF53448">
    <property type="entry name" value="Nucleotide-diphospho-sugar transferases"/>
    <property type="match status" value="1"/>
</dbReference>
<feature type="domain" description="Glycosyltransferase 2-like" evidence="7">
    <location>
        <begin position="9"/>
        <end position="139"/>
    </location>
</feature>
<dbReference type="Proteomes" id="UP001059934">
    <property type="component" value="Chromosome"/>
</dbReference>
<proteinExistence type="predicted"/>
<evidence type="ECO:0000259" key="7">
    <source>
        <dbReference type="Pfam" id="PF00535"/>
    </source>
</evidence>
<sequence length="350" mass="39219">MTDKVKIGVVVIGRNEGERLKRCLASILAQHQAPIVYVDSGSSDGSVEHAQSVGVEVVDLDMTRPFTMARGRNAGLNYLVEHYPDCEFVQFVDGDCEIVEGWISTACEFLVANPKTISVCGNRMERYPEATLYNKLINMEWQGAEGEVKACGGDAMYRVAPLAVAKGFNESMIAGEEGELCLRLRGNGFVINRLDIPMTLHDANMHHLTEWWLRSVRCGHAYAHGFDLHRQASEQCEERYKKRQVLSSMAYGFCFPLLLLLLVSILFSQPLSQLPLIFVCSSILFVLSLYIRLIEKCVKSRLLLGNSQSQAWLYGAFIALGKLPEAQGVSKYYFNKMRGVTAKIIEYRAN</sequence>
<evidence type="ECO:0000256" key="2">
    <source>
        <dbReference type="ARBA" id="ARBA00022475"/>
    </source>
</evidence>
<dbReference type="EMBL" id="CP103416">
    <property type="protein sequence ID" value="UVW35651.1"/>
    <property type="molecule type" value="Genomic_DNA"/>
</dbReference>